<dbReference type="InterPro" id="IPR014710">
    <property type="entry name" value="RmlC-like_jellyroll"/>
</dbReference>
<dbReference type="SUPFAM" id="SSF51206">
    <property type="entry name" value="cAMP-binding domain-like"/>
    <property type="match status" value="1"/>
</dbReference>
<sequence>MNRFIDYIRHRIPLSKEAEAFLQQHSRVLAYDRLSHFLTPDTRAPYWCVVLEGMAYGYTLSEDGQRRIRWFATEMQGFAGVRHLYTPKPGLHYIQFAEVSRILRVPALKMREGKERFAEVSELLHLMNQRYQERQDMLVEVLQQPSAYKRYTKFSASFPELAKRTEPEQEMDFINITRPTYYRVLKRYLDERRGR</sequence>
<organism evidence="1 2">
    <name type="scientific">Parapedobacter deserti</name>
    <dbReference type="NCBI Taxonomy" id="1912957"/>
    <lineage>
        <taxon>Bacteria</taxon>
        <taxon>Pseudomonadati</taxon>
        <taxon>Bacteroidota</taxon>
        <taxon>Sphingobacteriia</taxon>
        <taxon>Sphingobacteriales</taxon>
        <taxon>Sphingobacteriaceae</taxon>
        <taxon>Parapedobacter</taxon>
    </lineage>
</organism>
<dbReference type="EMBL" id="JBHRTA010000036">
    <property type="protein sequence ID" value="MFC3198263.1"/>
    <property type="molecule type" value="Genomic_DNA"/>
</dbReference>
<keyword evidence="2" id="KW-1185">Reference proteome</keyword>
<reference evidence="2" key="1">
    <citation type="journal article" date="2019" name="Int. J. Syst. Evol. Microbiol.">
        <title>The Global Catalogue of Microorganisms (GCM) 10K type strain sequencing project: providing services to taxonomists for standard genome sequencing and annotation.</title>
        <authorList>
            <consortium name="The Broad Institute Genomics Platform"/>
            <consortium name="The Broad Institute Genome Sequencing Center for Infectious Disease"/>
            <person name="Wu L."/>
            <person name="Ma J."/>
        </authorList>
    </citation>
    <scope>NUCLEOTIDE SEQUENCE [LARGE SCALE GENOMIC DNA]</scope>
    <source>
        <strain evidence="2">KCTC 52416</strain>
    </source>
</reference>
<dbReference type="Proteomes" id="UP001595526">
    <property type="component" value="Unassembled WGS sequence"/>
</dbReference>
<evidence type="ECO:0000313" key="1">
    <source>
        <dbReference type="EMBL" id="MFC3198263.1"/>
    </source>
</evidence>
<accession>A0ABV7JPK9</accession>
<comment type="caution">
    <text evidence="1">The sequence shown here is derived from an EMBL/GenBank/DDBJ whole genome shotgun (WGS) entry which is preliminary data.</text>
</comment>
<gene>
    <name evidence="1" type="ORF">ACFOET_11630</name>
</gene>
<dbReference type="Gene3D" id="2.60.120.10">
    <property type="entry name" value="Jelly Rolls"/>
    <property type="match status" value="1"/>
</dbReference>
<dbReference type="RefSeq" id="WP_379022751.1">
    <property type="nucleotide sequence ID" value="NZ_JBHRTA010000036.1"/>
</dbReference>
<evidence type="ECO:0000313" key="2">
    <source>
        <dbReference type="Proteomes" id="UP001595526"/>
    </source>
</evidence>
<proteinExistence type="predicted"/>
<dbReference type="InterPro" id="IPR018490">
    <property type="entry name" value="cNMP-bd_dom_sf"/>
</dbReference>
<name>A0ABV7JPK9_9SPHI</name>
<protein>
    <submittedName>
        <fullName evidence="1">Crp/Fnr family transcriptional regulator</fullName>
    </submittedName>
</protein>